<dbReference type="EMBL" id="GBRH01196306">
    <property type="protein sequence ID" value="JAE01590.1"/>
    <property type="molecule type" value="Transcribed_RNA"/>
</dbReference>
<sequence length="83" mass="9062">MYCFFFSLATSNASVGPSMVAWQTTGCPISCSRQHSQNLQSLQSPPLALPKALTLPCHQALGRARELGEGRMARWSSLRQQPA</sequence>
<reference evidence="1" key="1">
    <citation type="submission" date="2014-09" db="EMBL/GenBank/DDBJ databases">
        <authorList>
            <person name="Magalhaes I.L.F."/>
            <person name="Oliveira U."/>
            <person name="Santos F.R."/>
            <person name="Vidigal T.H.D.A."/>
            <person name="Brescovit A.D."/>
            <person name="Santos A.J."/>
        </authorList>
    </citation>
    <scope>NUCLEOTIDE SEQUENCE</scope>
    <source>
        <tissue evidence="1">Shoot tissue taken approximately 20 cm above the soil surface</tissue>
    </source>
</reference>
<proteinExistence type="predicted"/>
<accession>A0A0A9ELL4</accession>
<dbReference type="AlphaFoldDB" id="A0A0A9ELL4"/>
<reference evidence="1" key="2">
    <citation type="journal article" date="2015" name="Data Brief">
        <title>Shoot transcriptome of the giant reed, Arundo donax.</title>
        <authorList>
            <person name="Barrero R.A."/>
            <person name="Guerrero F.D."/>
            <person name="Moolhuijzen P."/>
            <person name="Goolsby J.A."/>
            <person name="Tidwell J."/>
            <person name="Bellgard S.E."/>
            <person name="Bellgard M.I."/>
        </authorList>
    </citation>
    <scope>NUCLEOTIDE SEQUENCE</scope>
    <source>
        <tissue evidence="1">Shoot tissue taken approximately 20 cm above the soil surface</tissue>
    </source>
</reference>
<evidence type="ECO:0000313" key="1">
    <source>
        <dbReference type="EMBL" id="JAE01590.1"/>
    </source>
</evidence>
<organism evidence="1">
    <name type="scientific">Arundo donax</name>
    <name type="common">Giant reed</name>
    <name type="synonym">Donax arundinaceus</name>
    <dbReference type="NCBI Taxonomy" id="35708"/>
    <lineage>
        <taxon>Eukaryota</taxon>
        <taxon>Viridiplantae</taxon>
        <taxon>Streptophyta</taxon>
        <taxon>Embryophyta</taxon>
        <taxon>Tracheophyta</taxon>
        <taxon>Spermatophyta</taxon>
        <taxon>Magnoliopsida</taxon>
        <taxon>Liliopsida</taxon>
        <taxon>Poales</taxon>
        <taxon>Poaceae</taxon>
        <taxon>PACMAD clade</taxon>
        <taxon>Arundinoideae</taxon>
        <taxon>Arundineae</taxon>
        <taxon>Arundo</taxon>
    </lineage>
</organism>
<name>A0A0A9ELL4_ARUDO</name>
<protein>
    <submittedName>
        <fullName evidence="1">Uncharacterized protein</fullName>
    </submittedName>
</protein>